<dbReference type="RefSeq" id="WP_248682430.1">
    <property type="nucleotide sequence ID" value="NZ_JALPRY010000008.1"/>
</dbReference>
<dbReference type="Proteomes" id="UP001202827">
    <property type="component" value="Unassembled WGS sequence"/>
</dbReference>
<organism evidence="2 3">
    <name type="scientific">Neorhizobium turbinariae</name>
    <dbReference type="NCBI Taxonomy" id="2937795"/>
    <lineage>
        <taxon>Bacteria</taxon>
        <taxon>Pseudomonadati</taxon>
        <taxon>Pseudomonadota</taxon>
        <taxon>Alphaproteobacteria</taxon>
        <taxon>Hyphomicrobiales</taxon>
        <taxon>Rhizobiaceae</taxon>
        <taxon>Rhizobium/Agrobacterium group</taxon>
        <taxon>Neorhizobium</taxon>
    </lineage>
</organism>
<gene>
    <name evidence="2" type="ORF">M0654_06890</name>
</gene>
<dbReference type="InterPro" id="IPR010791">
    <property type="entry name" value="AttH_dom"/>
</dbReference>
<dbReference type="SUPFAM" id="SSF159245">
    <property type="entry name" value="AttH-like"/>
    <property type="match status" value="1"/>
</dbReference>
<sequence length="357" mass="39436">MNDSWSKRALALLLLIAALPVVVLAQGFAGLGSDAEGFSVPRRGTLMAFPADHGPHPDFRIEWWYVTANLEAEDGRVFGVQWTLFRSALAPGNAEGWRDPQIWIGHAALTTPDHHYVAERLGRGGIGQAGVETTPFRAWIDNWEMKSNSLPDEDELARLDLFAAGDAFSYQLTLETSAPPVPQGDRGYSVKSAAGQASHYYSQPFYQIKGSLVVDGKPVAITGKGWLDREWSSQPLAADQEGWDWFSLHLDSGDKLMAFRLRDAAGEFISANWINAEGETEMIDTQSVSLEPLRTTKVNGRQVPVEWRIQVPAKRVDITTHALNDQSWMATSTPYWEGPIRFGGSHSGVGYLEMTGY</sequence>
<dbReference type="EMBL" id="JALPRY010000008">
    <property type="protein sequence ID" value="MCK8779711.1"/>
    <property type="molecule type" value="Genomic_DNA"/>
</dbReference>
<evidence type="ECO:0000313" key="2">
    <source>
        <dbReference type="EMBL" id="MCK8779711.1"/>
    </source>
</evidence>
<accession>A0ABT0IP99</accession>
<dbReference type="Pfam" id="PF17186">
    <property type="entry name" value="Lipocalin_9"/>
    <property type="match status" value="1"/>
</dbReference>
<evidence type="ECO:0000259" key="1">
    <source>
        <dbReference type="Pfam" id="PF07143"/>
    </source>
</evidence>
<protein>
    <submittedName>
        <fullName evidence="2">Iron ABC transporter permease</fullName>
    </submittedName>
</protein>
<dbReference type="InterPro" id="IPR023374">
    <property type="entry name" value="AttH-like_dom_sf"/>
</dbReference>
<dbReference type="PANTHER" id="PTHR38591">
    <property type="entry name" value="HYDROLASE"/>
    <property type="match status" value="1"/>
</dbReference>
<proteinExistence type="predicted"/>
<dbReference type="PANTHER" id="PTHR38591:SF1">
    <property type="entry name" value="BLL1000 PROTEIN"/>
    <property type="match status" value="1"/>
</dbReference>
<comment type="caution">
    <text evidence="2">The sequence shown here is derived from an EMBL/GenBank/DDBJ whole genome shotgun (WGS) entry which is preliminary data.</text>
</comment>
<reference evidence="2 3" key="1">
    <citation type="submission" date="2022-04" db="EMBL/GenBank/DDBJ databases">
        <title>Rhizobium coralii sp. nov., isolated from coral Turbinaria peltata.</title>
        <authorList>
            <person name="Sun H."/>
        </authorList>
    </citation>
    <scope>NUCLEOTIDE SEQUENCE [LARGE SCALE GENOMIC DNA]</scope>
    <source>
        <strain evidence="2 3">NTR19</strain>
    </source>
</reference>
<keyword evidence="3" id="KW-1185">Reference proteome</keyword>
<name>A0ABT0IP99_9HYPH</name>
<feature type="domain" description="AttH" evidence="1">
    <location>
        <begin position="61"/>
        <end position="233"/>
    </location>
</feature>
<evidence type="ECO:0000313" key="3">
    <source>
        <dbReference type="Proteomes" id="UP001202827"/>
    </source>
</evidence>
<dbReference type="Pfam" id="PF07143">
    <property type="entry name" value="CrtC"/>
    <property type="match status" value="1"/>
</dbReference>
<dbReference type="Gene3D" id="2.40.370.10">
    <property type="entry name" value="AttH-like domain"/>
    <property type="match status" value="2"/>
</dbReference>